<proteinExistence type="predicted"/>
<reference evidence="1 2" key="1">
    <citation type="submission" date="2015-03" db="EMBL/GenBank/DDBJ databases">
        <authorList>
            <person name="Murphy D."/>
        </authorList>
    </citation>
    <scope>NUCLEOTIDE SEQUENCE [LARGE SCALE GENOMIC DNA]</scope>
    <source>
        <strain evidence="1 2">PAP088</strain>
    </source>
</reference>
<accession>A0A0U0ZKC5</accession>
<dbReference type="AlphaFoldDB" id="A0A0U0ZKC5"/>
<sequence length="216" mass="23374">MLLHMGGAEPTSESEEPEKNQFLDRFSLKRLHQVAIVAVLATTAAFGGLDKAEPMKPVTLGASYTNGIYKITPHKVALICDVSRLPTRNALLLQKAAKDSTLVGLFATVENVSDSGRVVLHDVRPSDEDVFDLLGVDGIRDEGVYGPYGLVSGPQPGKEQDVIVVWGFPFGKAKPGDEVTIRISDFAEQHGLASTVTTWGTTEEYGELRTTMERCA</sequence>
<dbReference type="RefSeq" id="WP_016892454.1">
    <property type="nucleotide sequence ID" value="NZ_CSWP01000002.1"/>
</dbReference>
<dbReference type="Proteomes" id="UP000045782">
    <property type="component" value="Unassembled WGS sequence"/>
</dbReference>
<gene>
    <name evidence="1" type="ORF">ERS075579_00990</name>
</gene>
<evidence type="ECO:0000313" key="1">
    <source>
        <dbReference type="EMBL" id="CPV38979.1"/>
    </source>
</evidence>
<organism evidence="1 2">
    <name type="scientific">Mycobacteroides abscessus</name>
    <dbReference type="NCBI Taxonomy" id="36809"/>
    <lineage>
        <taxon>Bacteria</taxon>
        <taxon>Bacillati</taxon>
        <taxon>Actinomycetota</taxon>
        <taxon>Actinomycetes</taxon>
        <taxon>Mycobacteriales</taxon>
        <taxon>Mycobacteriaceae</taxon>
        <taxon>Mycobacteroides</taxon>
    </lineage>
</organism>
<protein>
    <submittedName>
        <fullName evidence="1">Uncharacterized protein</fullName>
    </submittedName>
</protein>
<evidence type="ECO:0000313" key="2">
    <source>
        <dbReference type="Proteomes" id="UP000045782"/>
    </source>
</evidence>
<dbReference type="EMBL" id="CSWP01000002">
    <property type="protein sequence ID" value="CPV38979.1"/>
    <property type="molecule type" value="Genomic_DNA"/>
</dbReference>
<name>A0A0U0ZKC5_9MYCO</name>